<evidence type="ECO:0000259" key="1">
    <source>
        <dbReference type="Pfam" id="PF01637"/>
    </source>
</evidence>
<dbReference type="AlphaFoldDB" id="A0A2R6ACX0"/>
<dbReference type="EMBL" id="NEXC01000006">
    <property type="protein sequence ID" value="PSN84206.1"/>
    <property type="molecule type" value="Genomic_DNA"/>
</dbReference>
<organism evidence="2 3">
    <name type="scientific">Candidatus Marsarchaeota G1 archaeon OSP_D</name>
    <dbReference type="NCBI Taxonomy" id="1978155"/>
    <lineage>
        <taxon>Archaea</taxon>
        <taxon>Candidatus Marsarchaeota</taxon>
        <taxon>Candidatus Marsarchaeota group 1</taxon>
    </lineage>
</organism>
<evidence type="ECO:0000313" key="2">
    <source>
        <dbReference type="EMBL" id="PSN84206.1"/>
    </source>
</evidence>
<proteinExistence type="predicted"/>
<comment type="caution">
    <text evidence="2">The sequence shown here is derived from an EMBL/GenBank/DDBJ whole genome shotgun (WGS) entry which is preliminary data.</text>
</comment>
<name>A0A2R6ACX0_9ARCH</name>
<dbReference type="Gene3D" id="1.10.8.60">
    <property type="match status" value="1"/>
</dbReference>
<sequence>MLFDLKPKTKREELFGREKELVELHSALTKYPLTIVTGIRRIGKTSLLKTALNEFKQPSIYLDARVLDEEGYTRRALYELISQQISRMSGLLLKAKDFAKRVKGVHVGPVGIELDWSKSGTRLSSLFNALDEWASHEGKTLVVAVDEAQILRRLAGGKGRIDFTQLIAYCYDNLTNIKFVLSGSEVGLLYEFLGLERPESALYARGYKSIVLERFSKQTSLDFLKAGFEELGVTPSEELNEVVERLDGLVGWLTLFGHVASEKGLHNALQEVLKKAKGIIKKEIAHLLQRSNYYKPILKALSQGKSGWSEIKKELINQTGRFVSDAQFNRALMNLVDLSFVEHYQNGYTIPDPVLREVAKDF</sequence>
<dbReference type="Gene3D" id="3.40.50.300">
    <property type="entry name" value="P-loop containing nucleotide triphosphate hydrolases"/>
    <property type="match status" value="1"/>
</dbReference>
<dbReference type="InterPro" id="IPR011579">
    <property type="entry name" value="ATPase_dom"/>
</dbReference>
<dbReference type="Proteomes" id="UP000240880">
    <property type="component" value="Unassembled WGS sequence"/>
</dbReference>
<dbReference type="InterPro" id="IPR036390">
    <property type="entry name" value="WH_DNA-bd_sf"/>
</dbReference>
<reference evidence="2 3" key="1">
    <citation type="submission" date="2017-04" db="EMBL/GenBank/DDBJ databases">
        <title>Novel microbial lineages endemic to geothermal iron-oxide mats fill important gaps in the evolutionary history of Archaea.</title>
        <authorList>
            <person name="Jay Z.J."/>
            <person name="Beam J.P."/>
            <person name="Dlakic M."/>
            <person name="Rusch D.B."/>
            <person name="Kozubal M.A."/>
            <person name="Inskeep W.P."/>
        </authorList>
    </citation>
    <scope>NUCLEOTIDE SEQUENCE [LARGE SCALE GENOMIC DNA]</scope>
    <source>
        <strain evidence="2">OSP_D</strain>
    </source>
</reference>
<dbReference type="SUPFAM" id="SSF52540">
    <property type="entry name" value="P-loop containing nucleoside triphosphate hydrolases"/>
    <property type="match status" value="1"/>
</dbReference>
<dbReference type="InterPro" id="IPR027417">
    <property type="entry name" value="P-loop_NTPase"/>
</dbReference>
<protein>
    <recommendedName>
        <fullName evidence="1">ATPase domain-containing protein</fullName>
    </recommendedName>
</protein>
<dbReference type="Pfam" id="PF01637">
    <property type="entry name" value="ATPase_2"/>
    <property type="match status" value="1"/>
</dbReference>
<dbReference type="InterPro" id="IPR036388">
    <property type="entry name" value="WH-like_DNA-bd_sf"/>
</dbReference>
<dbReference type="GO" id="GO:0005524">
    <property type="term" value="F:ATP binding"/>
    <property type="evidence" value="ECO:0007669"/>
    <property type="project" value="InterPro"/>
</dbReference>
<evidence type="ECO:0000313" key="3">
    <source>
        <dbReference type="Proteomes" id="UP000240880"/>
    </source>
</evidence>
<feature type="domain" description="ATPase" evidence="1">
    <location>
        <begin position="15"/>
        <end position="253"/>
    </location>
</feature>
<dbReference type="PANTHER" id="PTHR34301">
    <property type="entry name" value="DNA-BINDING PROTEIN-RELATED"/>
    <property type="match status" value="1"/>
</dbReference>
<gene>
    <name evidence="2" type="ORF">B9Q01_01895</name>
</gene>
<accession>A0A2R6ACX0</accession>
<dbReference type="PANTHER" id="PTHR34301:SF8">
    <property type="entry name" value="ATPASE DOMAIN-CONTAINING PROTEIN"/>
    <property type="match status" value="1"/>
</dbReference>
<dbReference type="Gene3D" id="1.10.10.10">
    <property type="entry name" value="Winged helix-like DNA-binding domain superfamily/Winged helix DNA-binding domain"/>
    <property type="match status" value="1"/>
</dbReference>
<dbReference type="SUPFAM" id="SSF46785">
    <property type="entry name" value="Winged helix' DNA-binding domain"/>
    <property type="match status" value="1"/>
</dbReference>